<gene>
    <name evidence="1" type="ORF">BDW59DRAFT_166344</name>
</gene>
<comment type="caution">
    <text evidence="1">The sequence shown here is derived from an EMBL/GenBank/DDBJ whole genome shotgun (WGS) entry which is preliminary data.</text>
</comment>
<accession>A0ABR4HM02</accession>
<sequence>MSDQSPTCAFCVEQARTLCHEQHHLTICVSCGACYSPASEVCCTSCGRMIETDPLWADNGMDWLAQWDGGDVSMGGMNSYSHGMQGTEAAKERGAAQQEFKSSEYRSREALLTEEDLMDVENATLELLVRLYGPNKEKAQVGSDSDSDVEMELDFGGPECLLMDLDFEMTC</sequence>
<protein>
    <recommendedName>
        <fullName evidence="3">RING-type domain-containing protein</fullName>
    </recommendedName>
</protein>
<dbReference type="EMBL" id="JBFXLS010000101">
    <property type="protein sequence ID" value="KAL2816407.1"/>
    <property type="molecule type" value="Genomic_DNA"/>
</dbReference>
<organism evidence="1 2">
    <name type="scientific">Aspergillus cavernicola</name>
    <dbReference type="NCBI Taxonomy" id="176166"/>
    <lineage>
        <taxon>Eukaryota</taxon>
        <taxon>Fungi</taxon>
        <taxon>Dikarya</taxon>
        <taxon>Ascomycota</taxon>
        <taxon>Pezizomycotina</taxon>
        <taxon>Eurotiomycetes</taxon>
        <taxon>Eurotiomycetidae</taxon>
        <taxon>Eurotiales</taxon>
        <taxon>Aspergillaceae</taxon>
        <taxon>Aspergillus</taxon>
        <taxon>Aspergillus subgen. Nidulantes</taxon>
    </lineage>
</organism>
<evidence type="ECO:0000313" key="2">
    <source>
        <dbReference type="Proteomes" id="UP001610335"/>
    </source>
</evidence>
<name>A0ABR4HM02_9EURO</name>
<evidence type="ECO:0000313" key="1">
    <source>
        <dbReference type="EMBL" id="KAL2816407.1"/>
    </source>
</evidence>
<keyword evidence="2" id="KW-1185">Reference proteome</keyword>
<proteinExistence type="predicted"/>
<reference evidence="1 2" key="1">
    <citation type="submission" date="2024-07" db="EMBL/GenBank/DDBJ databases">
        <title>Section-level genome sequencing and comparative genomics of Aspergillus sections Usti and Cavernicolus.</title>
        <authorList>
            <consortium name="Lawrence Berkeley National Laboratory"/>
            <person name="Nybo J.L."/>
            <person name="Vesth T.C."/>
            <person name="Theobald S."/>
            <person name="Frisvad J.C."/>
            <person name="Larsen T.O."/>
            <person name="Kjaerboelling I."/>
            <person name="Rothschild-Mancinelli K."/>
            <person name="Lyhne E.K."/>
            <person name="Kogle M.E."/>
            <person name="Barry K."/>
            <person name="Clum A."/>
            <person name="Na H."/>
            <person name="Ledsgaard L."/>
            <person name="Lin J."/>
            <person name="Lipzen A."/>
            <person name="Kuo A."/>
            <person name="Riley R."/>
            <person name="Mondo S."/>
            <person name="LaButti K."/>
            <person name="Haridas S."/>
            <person name="Pangalinan J."/>
            <person name="Salamov A.A."/>
            <person name="Simmons B.A."/>
            <person name="Magnuson J.K."/>
            <person name="Chen J."/>
            <person name="Drula E."/>
            <person name="Henrissat B."/>
            <person name="Wiebenga A."/>
            <person name="Lubbers R.J."/>
            <person name="Gomes A.C."/>
            <person name="Makela M.R."/>
            <person name="Stajich J."/>
            <person name="Grigoriev I.V."/>
            <person name="Mortensen U.H."/>
            <person name="De vries R.P."/>
            <person name="Baker S.E."/>
            <person name="Andersen M.R."/>
        </authorList>
    </citation>
    <scope>NUCLEOTIDE SEQUENCE [LARGE SCALE GENOMIC DNA]</scope>
    <source>
        <strain evidence="1 2">CBS 600.67</strain>
    </source>
</reference>
<evidence type="ECO:0008006" key="3">
    <source>
        <dbReference type="Google" id="ProtNLM"/>
    </source>
</evidence>
<dbReference type="Proteomes" id="UP001610335">
    <property type="component" value="Unassembled WGS sequence"/>
</dbReference>